<dbReference type="EMBL" id="JBHTGR010000017">
    <property type="protein sequence ID" value="MFC7747234.1"/>
    <property type="molecule type" value="Genomic_DNA"/>
</dbReference>
<protein>
    <submittedName>
        <fullName evidence="2">Glycosyltransferase</fullName>
        <ecNumber evidence="2">2.4.-.-</ecNumber>
    </submittedName>
</protein>
<accession>A0ABW2UXD6</accession>
<feature type="domain" description="Glycosyl transferase family 1" evidence="1">
    <location>
        <begin position="333"/>
        <end position="491"/>
    </location>
</feature>
<dbReference type="Pfam" id="PF00534">
    <property type="entry name" value="Glycos_transf_1"/>
    <property type="match status" value="1"/>
</dbReference>
<dbReference type="Proteomes" id="UP001596620">
    <property type="component" value="Unassembled WGS sequence"/>
</dbReference>
<dbReference type="GO" id="GO:0016757">
    <property type="term" value="F:glycosyltransferase activity"/>
    <property type="evidence" value="ECO:0007669"/>
    <property type="project" value="UniProtKB-KW"/>
</dbReference>
<reference evidence="3" key="1">
    <citation type="journal article" date="2019" name="Int. J. Syst. Evol. Microbiol.">
        <title>The Global Catalogue of Microorganisms (GCM) 10K type strain sequencing project: providing services to taxonomists for standard genome sequencing and annotation.</title>
        <authorList>
            <consortium name="The Broad Institute Genomics Platform"/>
            <consortium name="The Broad Institute Genome Sequencing Center for Infectious Disease"/>
            <person name="Wu L."/>
            <person name="Ma J."/>
        </authorList>
    </citation>
    <scope>NUCLEOTIDE SEQUENCE [LARGE SCALE GENOMIC DNA]</scope>
    <source>
        <strain evidence="3">JCM 30234</strain>
    </source>
</reference>
<dbReference type="RefSeq" id="WP_382358753.1">
    <property type="nucleotide sequence ID" value="NZ_JBHTGR010000017.1"/>
</dbReference>
<dbReference type="PANTHER" id="PTHR12526">
    <property type="entry name" value="GLYCOSYLTRANSFERASE"/>
    <property type="match status" value="1"/>
</dbReference>
<keyword evidence="3" id="KW-1185">Reference proteome</keyword>
<evidence type="ECO:0000259" key="1">
    <source>
        <dbReference type="Pfam" id="PF00534"/>
    </source>
</evidence>
<gene>
    <name evidence="2" type="ORF">ACFQU8_08285</name>
</gene>
<sequence>MKPTVFFLINSIDLQRGGLTKASLKQASFFAEMGYDTHMLTFNFNPDYPRIRRKLHKLRKVHSNVRIRNMYEELAGHKQPEYARSPAKKASLKQLTKGTAAVKRPGYNAYRLYANGLYTSYIALRKNQSLNFIDYFNANRYRTKRETFDSWGHLAKTAYMDYKHNEPRQTIYYDRKQRAYLTQWHKPADETTNRHVLFHKDGSVKKELTQKERVLELDWLHDVIDRLGGKQSIVISDTRSTDDLLVKLHHPRAAKIWRLHSSHLEKPYTTDASIVPKVQYGMEHLEAFDAIALLTEEQKQDISNRFGSHLNLTVVPHYHETNTSFRQSLRAAAQKTDPRRCVIVSRLSSLKRLSHAIRAFRKVVNEFPDVCLDIWGTGKQEPKLQTLIDELDLGQNVFLRGYTYNPDAIYQRGLFSVTNSKSEGFALSILESMYNKTPVISYNIKYGPEDMIVDGENGYLIKPSIEQLADRMIRLFREPKRAIDMGENARKSIDEHFNKAVYKQKWQETINTALANKRQS</sequence>
<name>A0ABW2UXD6_9BACI</name>
<evidence type="ECO:0000313" key="2">
    <source>
        <dbReference type="EMBL" id="MFC7747234.1"/>
    </source>
</evidence>
<proteinExistence type="predicted"/>
<dbReference type="EC" id="2.4.-.-" evidence="2"/>
<dbReference type="Gene3D" id="3.40.50.2000">
    <property type="entry name" value="Glycogen Phosphorylase B"/>
    <property type="match status" value="3"/>
</dbReference>
<evidence type="ECO:0000313" key="3">
    <source>
        <dbReference type="Proteomes" id="UP001596620"/>
    </source>
</evidence>
<comment type="caution">
    <text evidence="2">The sequence shown here is derived from an EMBL/GenBank/DDBJ whole genome shotgun (WGS) entry which is preliminary data.</text>
</comment>
<keyword evidence="2" id="KW-0808">Transferase</keyword>
<dbReference type="SUPFAM" id="SSF53756">
    <property type="entry name" value="UDP-Glycosyltransferase/glycogen phosphorylase"/>
    <property type="match status" value="1"/>
</dbReference>
<dbReference type="InterPro" id="IPR001296">
    <property type="entry name" value="Glyco_trans_1"/>
</dbReference>
<keyword evidence="2" id="KW-0328">Glycosyltransferase</keyword>
<organism evidence="2 3">
    <name type="scientific">Lentibacillus kimchii</name>
    <dbReference type="NCBI Taxonomy" id="1542911"/>
    <lineage>
        <taxon>Bacteria</taxon>
        <taxon>Bacillati</taxon>
        <taxon>Bacillota</taxon>
        <taxon>Bacilli</taxon>
        <taxon>Bacillales</taxon>
        <taxon>Bacillaceae</taxon>
        <taxon>Lentibacillus</taxon>
    </lineage>
</organism>
<dbReference type="PANTHER" id="PTHR12526:SF630">
    <property type="entry name" value="GLYCOSYLTRANSFERASE"/>
    <property type="match status" value="1"/>
</dbReference>